<evidence type="ECO:0000256" key="2">
    <source>
        <dbReference type="ARBA" id="ARBA00006706"/>
    </source>
</evidence>
<evidence type="ECO:0000256" key="4">
    <source>
        <dbReference type="ARBA" id="ARBA00015100"/>
    </source>
</evidence>
<evidence type="ECO:0000313" key="14">
    <source>
        <dbReference type="Proteomes" id="UP000260717"/>
    </source>
</evidence>
<evidence type="ECO:0000256" key="3">
    <source>
        <dbReference type="ARBA" id="ARBA00012439"/>
    </source>
</evidence>
<dbReference type="NCBIfam" id="NF045485">
    <property type="entry name" value="FPPsyn"/>
    <property type="match status" value="1"/>
</dbReference>
<dbReference type="CDD" id="cd00685">
    <property type="entry name" value="Trans_IPPS_HT"/>
    <property type="match status" value="1"/>
</dbReference>
<evidence type="ECO:0000256" key="12">
    <source>
        <dbReference type="RuleBase" id="RU004466"/>
    </source>
</evidence>
<dbReference type="SFLD" id="SFLDG01017">
    <property type="entry name" value="Polyprenyl_Transferase_Like"/>
    <property type="match status" value="1"/>
</dbReference>
<evidence type="ECO:0000256" key="6">
    <source>
        <dbReference type="ARBA" id="ARBA00022723"/>
    </source>
</evidence>
<dbReference type="Proteomes" id="UP000260717">
    <property type="component" value="Unassembled WGS sequence"/>
</dbReference>
<organism evidence="13 14">
    <name type="scientific">Agathobacter rectalis</name>
    <dbReference type="NCBI Taxonomy" id="39491"/>
    <lineage>
        <taxon>Bacteria</taxon>
        <taxon>Bacillati</taxon>
        <taxon>Bacillota</taxon>
        <taxon>Clostridia</taxon>
        <taxon>Lachnospirales</taxon>
        <taxon>Lachnospiraceae</taxon>
        <taxon>Agathobacter</taxon>
    </lineage>
</organism>
<dbReference type="InterPro" id="IPR053378">
    <property type="entry name" value="Prenyl_diphosphate_synthase"/>
</dbReference>
<comment type="caution">
    <text evidence="13">The sequence shown here is derived from an EMBL/GenBank/DDBJ whole genome shotgun (WGS) entry which is preliminary data.</text>
</comment>
<evidence type="ECO:0000256" key="11">
    <source>
        <dbReference type="ARBA" id="ARBA00049399"/>
    </source>
</evidence>
<gene>
    <name evidence="13" type="ORF">DXC13_07520</name>
</gene>
<dbReference type="InterPro" id="IPR033749">
    <property type="entry name" value="Polyprenyl_synt_CS"/>
</dbReference>
<dbReference type="InterPro" id="IPR000092">
    <property type="entry name" value="Polyprenyl_synt"/>
</dbReference>
<keyword evidence="8" id="KW-0414">Isoprene biosynthesis</keyword>
<comment type="cofactor">
    <cofactor evidence="1">
        <name>Mg(2+)</name>
        <dbReference type="ChEBI" id="CHEBI:18420"/>
    </cofactor>
</comment>
<evidence type="ECO:0000256" key="1">
    <source>
        <dbReference type="ARBA" id="ARBA00001946"/>
    </source>
</evidence>
<dbReference type="PANTHER" id="PTHR43281:SF1">
    <property type="entry name" value="FARNESYL DIPHOSPHATE SYNTHASE"/>
    <property type="match status" value="1"/>
</dbReference>
<keyword evidence="6" id="KW-0479">Metal-binding</keyword>
<dbReference type="Pfam" id="PF00348">
    <property type="entry name" value="polyprenyl_synt"/>
    <property type="match status" value="1"/>
</dbReference>
<evidence type="ECO:0000313" key="13">
    <source>
        <dbReference type="EMBL" id="RGM49677.1"/>
    </source>
</evidence>
<dbReference type="GO" id="GO:0005737">
    <property type="term" value="C:cytoplasm"/>
    <property type="evidence" value="ECO:0007669"/>
    <property type="project" value="UniProtKB-ARBA"/>
</dbReference>
<evidence type="ECO:0000256" key="8">
    <source>
        <dbReference type="ARBA" id="ARBA00023229"/>
    </source>
</evidence>
<protein>
    <recommendedName>
        <fullName evidence="4">Farnesyl diphosphate synthase</fullName>
        <ecNumber evidence="3">2.5.1.10</ecNumber>
    </recommendedName>
    <alternativeName>
        <fullName evidence="10">(2E,6E)-farnesyl diphosphate synthase</fullName>
    </alternativeName>
    <alternativeName>
        <fullName evidence="9">Geranyltranstransferase</fullName>
    </alternativeName>
</protein>
<dbReference type="EC" id="2.5.1.10" evidence="3"/>
<dbReference type="SFLD" id="SFLDS00005">
    <property type="entry name" value="Isoprenoid_Synthase_Type_I"/>
    <property type="match status" value="1"/>
</dbReference>
<dbReference type="AlphaFoldDB" id="A0A3E4X5Z8"/>
<dbReference type="FunFam" id="1.10.600.10:FF:000001">
    <property type="entry name" value="Geranylgeranyl diphosphate synthase"/>
    <property type="match status" value="1"/>
</dbReference>
<keyword evidence="5 12" id="KW-0808">Transferase</keyword>
<evidence type="ECO:0000256" key="9">
    <source>
        <dbReference type="ARBA" id="ARBA00032380"/>
    </source>
</evidence>
<dbReference type="PANTHER" id="PTHR43281">
    <property type="entry name" value="FARNESYL DIPHOSPHATE SYNTHASE"/>
    <property type="match status" value="1"/>
</dbReference>
<dbReference type="GO" id="GO:0046872">
    <property type="term" value="F:metal ion binding"/>
    <property type="evidence" value="ECO:0007669"/>
    <property type="project" value="UniProtKB-KW"/>
</dbReference>
<accession>A0A3E4X5Z8</accession>
<reference evidence="13 14" key="1">
    <citation type="submission" date="2018-08" db="EMBL/GenBank/DDBJ databases">
        <title>A genome reference for cultivated species of the human gut microbiota.</title>
        <authorList>
            <person name="Zou Y."/>
            <person name="Xue W."/>
            <person name="Luo G."/>
        </authorList>
    </citation>
    <scope>NUCLEOTIDE SEQUENCE [LARGE SCALE GENOMIC DNA]</scope>
    <source>
        <strain evidence="13 14">OM08-12AT</strain>
    </source>
</reference>
<evidence type="ECO:0000256" key="7">
    <source>
        <dbReference type="ARBA" id="ARBA00022842"/>
    </source>
</evidence>
<proteinExistence type="inferred from homology"/>
<dbReference type="PROSITE" id="PS00723">
    <property type="entry name" value="POLYPRENYL_SYNTHASE_1"/>
    <property type="match status" value="1"/>
</dbReference>
<name>A0A3E4X5Z8_9FIRM</name>
<dbReference type="GO" id="GO:0004337">
    <property type="term" value="F:(2E,6E)-farnesyl diphosphate synthase activity"/>
    <property type="evidence" value="ECO:0007669"/>
    <property type="project" value="UniProtKB-EC"/>
</dbReference>
<dbReference type="GO" id="GO:0016114">
    <property type="term" value="P:terpenoid biosynthetic process"/>
    <property type="evidence" value="ECO:0007669"/>
    <property type="project" value="UniProtKB-ARBA"/>
</dbReference>
<comment type="catalytic activity">
    <reaction evidence="11">
        <text>isopentenyl diphosphate + (2E)-geranyl diphosphate = (2E,6E)-farnesyl diphosphate + diphosphate</text>
        <dbReference type="Rhea" id="RHEA:19361"/>
        <dbReference type="ChEBI" id="CHEBI:33019"/>
        <dbReference type="ChEBI" id="CHEBI:58057"/>
        <dbReference type="ChEBI" id="CHEBI:128769"/>
        <dbReference type="ChEBI" id="CHEBI:175763"/>
        <dbReference type="EC" id="2.5.1.10"/>
    </reaction>
</comment>
<dbReference type="Gene3D" id="1.10.600.10">
    <property type="entry name" value="Farnesyl Diphosphate Synthase"/>
    <property type="match status" value="1"/>
</dbReference>
<dbReference type="SUPFAM" id="SSF48576">
    <property type="entry name" value="Terpenoid synthases"/>
    <property type="match status" value="1"/>
</dbReference>
<dbReference type="PROSITE" id="PS00444">
    <property type="entry name" value="POLYPRENYL_SYNTHASE_2"/>
    <property type="match status" value="1"/>
</dbReference>
<evidence type="ECO:0000256" key="5">
    <source>
        <dbReference type="ARBA" id="ARBA00022679"/>
    </source>
</evidence>
<dbReference type="RefSeq" id="WP_117714916.1">
    <property type="nucleotide sequence ID" value="NZ_QSTI01000009.1"/>
</dbReference>
<keyword evidence="7" id="KW-0460">Magnesium</keyword>
<sequence length="307" mass="34006">MSLNGNLNKSQFMEELQQKVEHINNVLEKFLPAEEGQQRIIFEAMNYSVRAGGKRLRPILMEETYHMFGGSSAVIEPFMAAIEMIHTYSLVHDDLPAMDNDEYRRGKKTTHAVYGEAMGILAGDALLNLAYETAAKAFGMRVADARVARAFVVLAKKAGVYGMVGGQVVDVESEKSDDCPVTREKLDFIYRLKTGALIESSMMIGAILAGASSDEVSRVEQIAAKLGLAFQIQDDVLDVTSTLEVLGKPVGSDEKNNKATYVTFEGLDKAVSDVERISKEAEEQLDDLGYDDAFLKELFEYLIHREK</sequence>
<evidence type="ECO:0000256" key="10">
    <source>
        <dbReference type="ARBA" id="ARBA00032873"/>
    </source>
</evidence>
<comment type="similarity">
    <text evidence="2 12">Belongs to the FPP/GGPP synthase family.</text>
</comment>
<dbReference type="InterPro" id="IPR008949">
    <property type="entry name" value="Isoprenoid_synthase_dom_sf"/>
</dbReference>
<dbReference type="EMBL" id="QSTI01000009">
    <property type="protein sequence ID" value="RGM49677.1"/>
    <property type="molecule type" value="Genomic_DNA"/>
</dbReference>